<reference evidence="1" key="2">
    <citation type="journal article" date="2015" name="Data Brief">
        <title>Shoot transcriptome of the giant reed, Arundo donax.</title>
        <authorList>
            <person name="Barrero R.A."/>
            <person name="Guerrero F.D."/>
            <person name="Moolhuijzen P."/>
            <person name="Goolsby J.A."/>
            <person name="Tidwell J."/>
            <person name="Bellgard S.E."/>
            <person name="Bellgard M.I."/>
        </authorList>
    </citation>
    <scope>NUCLEOTIDE SEQUENCE</scope>
    <source>
        <tissue evidence="1">Shoot tissue taken approximately 20 cm above the soil surface</tissue>
    </source>
</reference>
<proteinExistence type="predicted"/>
<reference evidence="1" key="1">
    <citation type="submission" date="2014-09" db="EMBL/GenBank/DDBJ databases">
        <authorList>
            <person name="Magalhaes I.L.F."/>
            <person name="Oliveira U."/>
            <person name="Santos F.R."/>
            <person name="Vidigal T.H.D.A."/>
            <person name="Brescovit A.D."/>
            <person name="Santos A.J."/>
        </authorList>
    </citation>
    <scope>NUCLEOTIDE SEQUENCE</scope>
    <source>
        <tissue evidence="1">Shoot tissue taken approximately 20 cm above the soil surface</tissue>
    </source>
</reference>
<dbReference type="EMBL" id="GBRH01231106">
    <property type="protein sequence ID" value="JAD66789.1"/>
    <property type="molecule type" value="Transcribed_RNA"/>
</dbReference>
<evidence type="ECO:0000313" key="1">
    <source>
        <dbReference type="EMBL" id="JAD66789.1"/>
    </source>
</evidence>
<protein>
    <submittedName>
        <fullName evidence="1">Uncharacterized protein</fullName>
    </submittedName>
</protein>
<sequence>MYMIDNDIKMLYQIMRY</sequence>
<name>A0A0A9BRY9_ARUDO</name>
<dbReference type="AlphaFoldDB" id="A0A0A9BRY9"/>
<organism evidence="1">
    <name type="scientific">Arundo donax</name>
    <name type="common">Giant reed</name>
    <name type="synonym">Donax arundinaceus</name>
    <dbReference type="NCBI Taxonomy" id="35708"/>
    <lineage>
        <taxon>Eukaryota</taxon>
        <taxon>Viridiplantae</taxon>
        <taxon>Streptophyta</taxon>
        <taxon>Embryophyta</taxon>
        <taxon>Tracheophyta</taxon>
        <taxon>Spermatophyta</taxon>
        <taxon>Magnoliopsida</taxon>
        <taxon>Liliopsida</taxon>
        <taxon>Poales</taxon>
        <taxon>Poaceae</taxon>
        <taxon>PACMAD clade</taxon>
        <taxon>Arundinoideae</taxon>
        <taxon>Arundineae</taxon>
        <taxon>Arundo</taxon>
    </lineage>
</organism>
<accession>A0A0A9BRY9</accession>